<keyword evidence="1" id="KW-1133">Transmembrane helix</keyword>
<dbReference type="AlphaFoldDB" id="A0A842J3G7"/>
<dbReference type="Proteomes" id="UP000552683">
    <property type="component" value="Unassembled WGS sequence"/>
</dbReference>
<accession>A0A842J3G7</accession>
<keyword evidence="1" id="KW-0812">Transmembrane</keyword>
<proteinExistence type="predicted"/>
<reference evidence="2 3" key="1">
    <citation type="submission" date="2020-08" db="EMBL/GenBank/DDBJ databases">
        <title>Complete genome and description of Campylobacter massiliensis Marseille-Q3452 sp. nov.</title>
        <authorList>
            <person name="Antezack A."/>
        </authorList>
    </citation>
    <scope>NUCLEOTIDE SEQUENCE [LARGE SCALE GENOMIC DNA]</scope>
    <source>
        <strain evidence="2 3">Marseille-Q3452</strain>
    </source>
</reference>
<comment type="caution">
    <text evidence="2">The sequence shown here is derived from an EMBL/GenBank/DDBJ whole genome shotgun (WGS) entry which is preliminary data.</text>
</comment>
<feature type="transmembrane region" description="Helical" evidence="1">
    <location>
        <begin position="120"/>
        <end position="138"/>
    </location>
</feature>
<dbReference type="EMBL" id="JACLZK010000001">
    <property type="protein sequence ID" value="MBC2882131.1"/>
    <property type="molecule type" value="Genomic_DNA"/>
</dbReference>
<protein>
    <submittedName>
        <fullName evidence="2">Uncharacterized protein</fullName>
    </submittedName>
</protein>
<keyword evidence="3" id="KW-1185">Reference proteome</keyword>
<feature type="transmembrane region" description="Helical" evidence="1">
    <location>
        <begin position="86"/>
        <end position="108"/>
    </location>
</feature>
<name>A0A842J3G7_9BACT</name>
<sequence length="148" mass="16703">MKKLTKAGRVSALNLRTIKRDELIGASFELDGVKFSGVFSTDFSLEQGDLVRVKYERDGFINRITLLETLAKNSEKKSMTAKIMNITVFISLTLLALCIAGGVIFSLITGRFEIRDFTDIVRLICICFLVWSLAYHAIGKFKILRQFV</sequence>
<evidence type="ECO:0000313" key="3">
    <source>
        <dbReference type="Proteomes" id="UP000552683"/>
    </source>
</evidence>
<dbReference type="RefSeq" id="WP_185897810.1">
    <property type="nucleotide sequence ID" value="NZ_JACLZK010000001.1"/>
</dbReference>
<keyword evidence="1" id="KW-0472">Membrane</keyword>
<evidence type="ECO:0000313" key="2">
    <source>
        <dbReference type="EMBL" id="MBC2882131.1"/>
    </source>
</evidence>
<evidence type="ECO:0000256" key="1">
    <source>
        <dbReference type="SAM" id="Phobius"/>
    </source>
</evidence>
<gene>
    <name evidence="2" type="ORF">H7R39_02365</name>
</gene>
<organism evidence="2 3">
    <name type="scientific">Campylobacter massiliensis</name>
    <dbReference type="NCBI Taxonomy" id="2762557"/>
    <lineage>
        <taxon>Bacteria</taxon>
        <taxon>Pseudomonadati</taxon>
        <taxon>Campylobacterota</taxon>
        <taxon>Epsilonproteobacteria</taxon>
        <taxon>Campylobacterales</taxon>
        <taxon>Campylobacteraceae</taxon>
        <taxon>Campylobacter</taxon>
    </lineage>
</organism>